<protein>
    <recommendedName>
        <fullName evidence="3">LysR substrate-binding domain-containing protein</fullName>
    </recommendedName>
</protein>
<dbReference type="Gene3D" id="3.40.190.10">
    <property type="entry name" value="Periplasmic binding protein-like II"/>
    <property type="match status" value="1"/>
</dbReference>
<gene>
    <name evidence="1" type="ORF">HHL21_20330</name>
</gene>
<proteinExistence type="predicted"/>
<evidence type="ECO:0000313" key="2">
    <source>
        <dbReference type="Proteomes" id="UP000583752"/>
    </source>
</evidence>
<keyword evidence="2" id="KW-1185">Reference proteome</keyword>
<dbReference type="Proteomes" id="UP000583752">
    <property type="component" value="Unassembled WGS sequence"/>
</dbReference>
<dbReference type="SUPFAM" id="SSF53850">
    <property type="entry name" value="Periplasmic binding protein-like II"/>
    <property type="match status" value="1"/>
</dbReference>
<name>A0A848HVS1_9BURK</name>
<evidence type="ECO:0000313" key="1">
    <source>
        <dbReference type="EMBL" id="NML63393.1"/>
    </source>
</evidence>
<comment type="caution">
    <text evidence="1">The sequence shown here is derived from an EMBL/GenBank/DDBJ whole genome shotgun (WGS) entry which is preliminary data.</text>
</comment>
<organism evidence="1 2">
    <name type="scientific">Massilia polaris</name>
    <dbReference type="NCBI Taxonomy" id="2728846"/>
    <lineage>
        <taxon>Bacteria</taxon>
        <taxon>Pseudomonadati</taxon>
        <taxon>Pseudomonadota</taxon>
        <taxon>Betaproteobacteria</taxon>
        <taxon>Burkholderiales</taxon>
        <taxon>Oxalobacteraceae</taxon>
        <taxon>Telluria group</taxon>
        <taxon>Massilia</taxon>
    </lineage>
</organism>
<accession>A0A848HVS1</accession>
<reference evidence="1 2" key="1">
    <citation type="submission" date="2020-04" db="EMBL/GenBank/DDBJ databases">
        <title>Massilia sp. RP-1-19 isolated from soil.</title>
        <authorList>
            <person name="Dahal R.H."/>
        </authorList>
    </citation>
    <scope>NUCLEOTIDE SEQUENCE [LARGE SCALE GENOMIC DNA]</scope>
    <source>
        <strain evidence="1 2">RP-1-19</strain>
    </source>
</reference>
<dbReference type="EMBL" id="JABBGG010000016">
    <property type="protein sequence ID" value="NML63393.1"/>
    <property type="molecule type" value="Genomic_DNA"/>
</dbReference>
<evidence type="ECO:0008006" key="3">
    <source>
        <dbReference type="Google" id="ProtNLM"/>
    </source>
</evidence>
<dbReference type="AlphaFoldDB" id="A0A848HVS1"/>
<sequence>MVFAPIVLAYLNRYPDLKVEIVTEGRMVDIVAEGFDAGIRLSEMVPQDMVRIPIDGNLRMAVLSNNPRSIDCTQAATIGWWSMRTTAQFSIVNSFVLACTVIICSNK</sequence>